<evidence type="ECO:0000256" key="6">
    <source>
        <dbReference type="ARBA" id="ARBA00022801"/>
    </source>
</evidence>
<reference evidence="9" key="1">
    <citation type="submission" date="2019-08" db="EMBL/GenBank/DDBJ databases">
        <title>The improved chromosome-level genome for the pearl oyster Pinctada fucata martensii using PacBio sequencing and Hi-C.</title>
        <authorList>
            <person name="Zheng Z."/>
        </authorList>
    </citation>
    <scope>NUCLEOTIDE SEQUENCE</scope>
    <source>
        <strain evidence="9">ZZ-2019</strain>
        <tissue evidence="9">Adductor muscle</tissue>
    </source>
</reference>
<sequence>MDIGSLCIKKELLVAKIDDDVLLGMDILQDKEGGADILLSEGVIKLQGEVIPCVRVGLPDNTRRVRAAETMRVPGFSEAVLKVLIDRVQGQGDDLDLVIEPSVNSTSKSGIILASSLVNVKHKVAVHVRHMNPYPSDVDIHEGSVIGEAEEVTESSNPVFDVEDPVETNNECRIRRIKLREVSVEAEKTYETTDLDRNLSLPVHLKELFENSGPSCNVREKQVIAKLLLENETVFSKHEFDIGRTNLVEHVIETNIDSKPVKQPPRRVPLAFAEEEKKTIDALKEHGIIRPSTSPWASPLVLARKKSGKVRICVDYRRINAVTVPDAFPLPRIQDCLDTVAGACLFSTFDLTSSYHQVPVRETDKHRTAFVTKYGLYEYETMPFGLCNSAGTFQRLMELALSGLQWVTCLICIDDVVCFSKTFTEHVDRVTEILSRIQDAGMKLKPQKCALFQDEVVFLGHVVSKIGVMPNPDNKVKMSNWPRPKSVTEVRQFLGIASYYRRFVKYFAEIAQPLNRLLKKGENLYGQRCVEMLLKI</sequence>
<evidence type="ECO:0000256" key="7">
    <source>
        <dbReference type="ARBA" id="ARBA00022918"/>
    </source>
</evidence>
<dbReference type="PROSITE" id="PS50878">
    <property type="entry name" value="RT_POL"/>
    <property type="match status" value="1"/>
</dbReference>
<comment type="caution">
    <text evidence="9">The sequence shown here is derived from an EMBL/GenBank/DDBJ whole genome shotgun (WGS) entry which is preliminary data.</text>
</comment>
<dbReference type="GO" id="GO:0003964">
    <property type="term" value="F:RNA-directed DNA polymerase activity"/>
    <property type="evidence" value="ECO:0007669"/>
    <property type="project" value="UniProtKB-KW"/>
</dbReference>
<keyword evidence="7" id="KW-0695">RNA-directed DNA polymerase</keyword>
<accession>A0AA89C343</accession>
<dbReference type="FunFam" id="3.10.10.10:FF:000007">
    <property type="entry name" value="Retrovirus-related Pol polyprotein from transposon 17.6-like Protein"/>
    <property type="match status" value="1"/>
</dbReference>
<evidence type="ECO:0000256" key="4">
    <source>
        <dbReference type="ARBA" id="ARBA00022722"/>
    </source>
</evidence>
<dbReference type="Gene3D" id="3.30.70.270">
    <property type="match status" value="2"/>
</dbReference>
<evidence type="ECO:0000313" key="9">
    <source>
        <dbReference type="EMBL" id="KAK3099408.1"/>
    </source>
</evidence>
<keyword evidence="1" id="KW-0645">Protease</keyword>
<keyword evidence="4" id="KW-0540">Nuclease</keyword>
<keyword evidence="5" id="KW-0255">Endonuclease</keyword>
<evidence type="ECO:0000256" key="3">
    <source>
        <dbReference type="ARBA" id="ARBA00022695"/>
    </source>
</evidence>
<dbReference type="InterPro" id="IPR043502">
    <property type="entry name" value="DNA/RNA_pol_sf"/>
</dbReference>
<dbReference type="PANTHER" id="PTHR37984">
    <property type="entry name" value="PROTEIN CBG26694"/>
    <property type="match status" value="1"/>
</dbReference>
<dbReference type="AlphaFoldDB" id="A0AA89C343"/>
<keyword evidence="2" id="KW-0808">Transferase</keyword>
<dbReference type="GO" id="GO:0004519">
    <property type="term" value="F:endonuclease activity"/>
    <property type="evidence" value="ECO:0007669"/>
    <property type="project" value="UniProtKB-KW"/>
</dbReference>
<keyword evidence="10" id="KW-1185">Reference proteome</keyword>
<organism evidence="9 10">
    <name type="scientific">Pinctada imbricata</name>
    <name type="common">Atlantic pearl-oyster</name>
    <name type="synonym">Pinctada martensii</name>
    <dbReference type="NCBI Taxonomy" id="66713"/>
    <lineage>
        <taxon>Eukaryota</taxon>
        <taxon>Metazoa</taxon>
        <taxon>Spiralia</taxon>
        <taxon>Lophotrochozoa</taxon>
        <taxon>Mollusca</taxon>
        <taxon>Bivalvia</taxon>
        <taxon>Autobranchia</taxon>
        <taxon>Pteriomorphia</taxon>
        <taxon>Pterioida</taxon>
        <taxon>Pterioidea</taxon>
        <taxon>Pteriidae</taxon>
        <taxon>Pinctada</taxon>
    </lineage>
</organism>
<dbReference type="InterPro" id="IPR050951">
    <property type="entry name" value="Retrovirus_Pol_polyprotein"/>
</dbReference>
<evidence type="ECO:0000256" key="2">
    <source>
        <dbReference type="ARBA" id="ARBA00022679"/>
    </source>
</evidence>
<dbReference type="SUPFAM" id="SSF56672">
    <property type="entry name" value="DNA/RNA polymerases"/>
    <property type="match status" value="1"/>
</dbReference>
<evidence type="ECO:0000256" key="1">
    <source>
        <dbReference type="ARBA" id="ARBA00022670"/>
    </source>
</evidence>
<name>A0AA89C343_PINIB</name>
<dbReference type="GO" id="GO:0008233">
    <property type="term" value="F:peptidase activity"/>
    <property type="evidence" value="ECO:0007669"/>
    <property type="project" value="UniProtKB-KW"/>
</dbReference>
<dbReference type="CDD" id="cd01647">
    <property type="entry name" value="RT_LTR"/>
    <property type="match status" value="1"/>
</dbReference>
<feature type="domain" description="Reverse transcriptase" evidence="8">
    <location>
        <begin position="284"/>
        <end position="463"/>
    </location>
</feature>
<dbReference type="PANTHER" id="PTHR37984:SF5">
    <property type="entry name" value="PROTEIN NYNRIN-LIKE"/>
    <property type="match status" value="1"/>
</dbReference>
<dbReference type="GO" id="GO:0006508">
    <property type="term" value="P:proteolysis"/>
    <property type="evidence" value="ECO:0007669"/>
    <property type="project" value="UniProtKB-KW"/>
</dbReference>
<dbReference type="Proteomes" id="UP001186944">
    <property type="component" value="Unassembled WGS sequence"/>
</dbReference>
<dbReference type="EMBL" id="VSWD01000006">
    <property type="protein sequence ID" value="KAK3099408.1"/>
    <property type="molecule type" value="Genomic_DNA"/>
</dbReference>
<keyword evidence="6" id="KW-0378">Hydrolase</keyword>
<dbReference type="Pfam" id="PF00078">
    <property type="entry name" value="RVT_1"/>
    <property type="match status" value="1"/>
</dbReference>
<gene>
    <name evidence="9" type="ORF">FSP39_003985</name>
</gene>
<evidence type="ECO:0000259" key="8">
    <source>
        <dbReference type="PROSITE" id="PS50878"/>
    </source>
</evidence>
<dbReference type="Gene3D" id="3.10.10.10">
    <property type="entry name" value="HIV Type 1 Reverse Transcriptase, subunit A, domain 1"/>
    <property type="match status" value="1"/>
</dbReference>
<evidence type="ECO:0000313" key="10">
    <source>
        <dbReference type="Proteomes" id="UP001186944"/>
    </source>
</evidence>
<dbReference type="InterPro" id="IPR000477">
    <property type="entry name" value="RT_dom"/>
</dbReference>
<keyword evidence="3" id="KW-0548">Nucleotidyltransferase</keyword>
<dbReference type="InterPro" id="IPR043128">
    <property type="entry name" value="Rev_trsase/Diguanyl_cyclase"/>
</dbReference>
<proteinExistence type="predicted"/>
<evidence type="ECO:0000256" key="5">
    <source>
        <dbReference type="ARBA" id="ARBA00022759"/>
    </source>
</evidence>
<protein>
    <recommendedName>
        <fullName evidence="8">Reverse transcriptase domain-containing protein</fullName>
    </recommendedName>
</protein>